<dbReference type="InterPro" id="IPR003607">
    <property type="entry name" value="HD/PDEase_dom"/>
</dbReference>
<evidence type="ECO:0000313" key="2">
    <source>
        <dbReference type="EMBL" id="WRO20960.1"/>
    </source>
</evidence>
<dbReference type="EMBL" id="CP121694">
    <property type="protein sequence ID" value="WRO20960.1"/>
    <property type="molecule type" value="Genomic_DNA"/>
</dbReference>
<keyword evidence="3" id="KW-1185">Reference proteome</keyword>
<dbReference type="KEGG" id="dbc:MFMK1_000750"/>
<dbReference type="NCBIfam" id="TIGR00277">
    <property type="entry name" value="HDIG"/>
    <property type="match status" value="1"/>
</dbReference>
<dbReference type="Gene3D" id="1.10.3210.10">
    <property type="entry name" value="Hypothetical protein af1432"/>
    <property type="match status" value="1"/>
</dbReference>
<evidence type="ECO:0000313" key="3">
    <source>
        <dbReference type="Proteomes" id="UP001329915"/>
    </source>
</evidence>
<dbReference type="InterPro" id="IPR006674">
    <property type="entry name" value="HD_domain"/>
</dbReference>
<sequence length="184" mass="20572">MLSREEAYQLLKKHLKNKNLFKHCLAVEAVMHRLAEHFEEDTQLWSIAGLLHDIDYEKTKDDPGQHSIVGAEMLAAEGLPEELVYAVKVHNDHHGLPRNSQLDKALYATDPLTGLIVAAALIRPEKKLAIIDVDFLVNRYNENSFARGARRDVIASCEELGLTLEEFMGLGLEAMKDSAAELGL</sequence>
<protein>
    <submittedName>
        <fullName evidence="2">HDIG domain-containing protein</fullName>
    </submittedName>
</protein>
<dbReference type="PANTHER" id="PTHR38659">
    <property type="entry name" value="METAL-DEPENDENT PHOSPHOHYDROLASE"/>
    <property type="match status" value="1"/>
</dbReference>
<proteinExistence type="predicted"/>
<dbReference type="SUPFAM" id="SSF109604">
    <property type="entry name" value="HD-domain/PDEase-like"/>
    <property type="match status" value="1"/>
</dbReference>
<dbReference type="PANTHER" id="PTHR38659:SF1">
    <property type="entry name" value="METAL DEPENDENT PHOSPHOHYDROLASE"/>
    <property type="match status" value="1"/>
</dbReference>
<accession>A0AAU0UL82</accession>
<gene>
    <name evidence="2" type="ORF">MFMK1_000750</name>
</gene>
<evidence type="ECO:0000259" key="1">
    <source>
        <dbReference type="SMART" id="SM00471"/>
    </source>
</evidence>
<dbReference type="CDD" id="cd00077">
    <property type="entry name" value="HDc"/>
    <property type="match status" value="1"/>
</dbReference>
<reference evidence="2 3" key="1">
    <citation type="submission" date="2023-04" db="EMBL/GenBank/DDBJ databases">
        <authorList>
            <person name="Hsu D."/>
        </authorList>
    </citation>
    <scope>NUCLEOTIDE SEQUENCE [LARGE SCALE GENOMIC DNA]</scope>
    <source>
        <strain evidence="2 3">MK1</strain>
    </source>
</reference>
<dbReference type="InterPro" id="IPR006675">
    <property type="entry name" value="HDIG_dom"/>
</dbReference>
<dbReference type="AlphaFoldDB" id="A0AAU0UL82"/>
<organism evidence="2 3">
    <name type="scientific">Metallumcola ferriviriculae</name>
    <dbReference type="NCBI Taxonomy" id="3039180"/>
    <lineage>
        <taxon>Bacteria</taxon>
        <taxon>Bacillati</taxon>
        <taxon>Bacillota</taxon>
        <taxon>Clostridia</taxon>
        <taxon>Neomoorellales</taxon>
        <taxon>Desulfitibacteraceae</taxon>
        <taxon>Metallumcola</taxon>
    </lineage>
</organism>
<dbReference type="Proteomes" id="UP001329915">
    <property type="component" value="Chromosome"/>
</dbReference>
<dbReference type="Pfam" id="PF01966">
    <property type="entry name" value="HD"/>
    <property type="match status" value="1"/>
</dbReference>
<name>A0AAU0UL82_9FIRM</name>
<feature type="domain" description="HD/PDEase" evidence="1">
    <location>
        <begin position="16"/>
        <end position="124"/>
    </location>
</feature>
<dbReference type="SMART" id="SM00471">
    <property type="entry name" value="HDc"/>
    <property type="match status" value="1"/>
</dbReference>